<keyword evidence="1" id="KW-0732">Signal</keyword>
<feature type="chain" id="PRO_5025407057" evidence="1">
    <location>
        <begin position="19"/>
        <end position="356"/>
    </location>
</feature>
<keyword evidence="3" id="KW-1185">Reference proteome</keyword>
<evidence type="ECO:0000313" key="3">
    <source>
        <dbReference type="Proteomes" id="UP000799753"/>
    </source>
</evidence>
<evidence type="ECO:0000313" key="2">
    <source>
        <dbReference type="EMBL" id="KAF2643424.1"/>
    </source>
</evidence>
<organism evidence="2 3">
    <name type="scientific">Massarina eburnea CBS 473.64</name>
    <dbReference type="NCBI Taxonomy" id="1395130"/>
    <lineage>
        <taxon>Eukaryota</taxon>
        <taxon>Fungi</taxon>
        <taxon>Dikarya</taxon>
        <taxon>Ascomycota</taxon>
        <taxon>Pezizomycotina</taxon>
        <taxon>Dothideomycetes</taxon>
        <taxon>Pleosporomycetidae</taxon>
        <taxon>Pleosporales</taxon>
        <taxon>Massarineae</taxon>
        <taxon>Massarinaceae</taxon>
        <taxon>Massarina</taxon>
    </lineage>
</organism>
<gene>
    <name evidence="2" type="ORF">P280DRAFT_394996</name>
</gene>
<dbReference type="AlphaFoldDB" id="A0A6A6SB83"/>
<sequence length="356" mass="39936">MKLFFATGLLALAAFCDARRIFAQSLTKDASAVLEARQVPAPPPLEAPIPLFERCKCKGEVMLQAMRSSDAEAAKFFDPKRTFIQSPYKDYPTDLNKWGWQDVPVDRIRPYYFELDYAWGIANVLRDLGVSDKSTEDGGNNEVVTVQHNRPERDAGSIDKQTYTVDGKEYRATGASFSFSVNAIDGVIIAMDRISPRFSAKKRIPKIPDDQLPQLNQWSDVGWLYYLDRVNKMRVPLRRVKYFLSLMITNGESLMVIGEALDGKPIKPWPGATFLPDSDGYKAILGTANGIGIGYFLIQHKDREQLGNMYVSQIQAFSCKVKDDFCLLFKILPVEPANPKPPVPSPALQDITKPES</sequence>
<dbReference type="Proteomes" id="UP000799753">
    <property type="component" value="Unassembled WGS sequence"/>
</dbReference>
<name>A0A6A6SB83_9PLEO</name>
<feature type="signal peptide" evidence="1">
    <location>
        <begin position="1"/>
        <end position="18"/>
    </location>
</feature>
<proteinExistence type="predicted"/>
<accession>A0A6A6SB83</accession>
<dbReference type="EMBL" id="MU006780">
    <property type="protein sequence ID" value="KAF2643424.1"/>
    <property type="molecule type" value="Genomic_DNA"/>
</dbReference>
<protein>
    <submittedName>
        <fullName evidence="2">Uncharacterized protein</fullName>
    </submittedName>
</protein>
<reference evidence="2" key="1">
    <citation type="journal article" date="2020" name="Stud. Mycol.">
        <title>101 Dothideomycetes genomes: a test case for predicting lifestyles and emergence of pathogens.</title>
        <authorList>
            <person name="Haridas S."/>
            <person name="Albert R."/>
            <person name="Binder M."/>
            <person name="Bloem J."/>
            <person name="Labutti K."/>
            <person name="Salamov A."/>
            <person name="Andreopoulos B."/>
            <person name="Baker S."/>
            <person name="Barry K."/>
            <person name="Bills G."/>
            <person name="Bluhm B."/>
            <person name="Cannon C."/>
            <person name="Castanera R."/>
            <person name="Culley D."/>
            <person name="Daum C."/>
            <person name="Ezra D."/>
            <person name="Gonzalez J."/>
            <person name="Henrissat B."/>
            <person name="Kuo A."/>
            <person name="Liang C."/>
            <person name="Lipzen A."/>
            <person name="Lutzoni F."/>
            <person name="Magnuson J."/>
            <person name="Mondo S."/>
            <person name="Nolan M."/>
            <person name="Ohm R."/>
            <person name="Pangilinan J."/>
            <person name="Park H.-J."/>
            <person name="Ramirez L."/>
            <person name="Alfaro M."/>
            <person name="Sun H."/>
            <person name="Tritt A."/>
            <person name="Yoshinaga Y."/>
            <person name="Zwiers L.-H."/>
            <person name="Turgeon B."/>
            <person name="Goodwin S."/>
            <person name="Spatafora J."/>
            <person name="Crous P."/>
            <person name="Grigoriev I."/>
        </authorList>
    </citation>
    <scope>NUCLEOTIDE SEQUENCE</scope>
    <source>
        <strain evidence="2">CBS 473.64</strain>
    </source>
</reference>
<dbReference type="OrthoDB" id="191139at2759"/>
<evidence type="ECO:0000256" key="1">
    <source>
        <dbReference type="SAM" id="SignalP"/>
    </source>
</evidence>